<protein>
    <recommendedName>
        <fullName evidence="4">Tripartite tricarboxylate transporter TctB family protein</fullName>
    </recommendedName>
</protein>
<evidence type="ECO:0000313" key="3">
    <source>
        <dbReference type="Proteomes" id="UP001500454"/>
    </source>
</evidence>
<keyword evidence="1" id="KW-0812">Transmembrane</keyword>
<keyword evidence="3" id="KW-1185">Reference proteome</keyword>
<proteinExistence type="predicted"/>
<reference evidence="3" key="1">
    <citation type="journal article" date="2019" name="Int. J. Syst. Evol. Microbiol.">
        <title>The Global Catalogue of Microorganisms (GCM) 10K type strain sequencing project: providing services to taxonomists for standard genome sequencing and annotation.</title>
        <authorList>
            <consortium name="The Broad Institute Genomics Platform"/>
            <consortium name="The Broad Institute Genome Sequencing Center for Infectious Disease"/>
            <person name="Wu L."/>
            <person name="Ma J."/>
        </authorList>
    </citation>
    <scope>NUCLEOTIDE SEQUENCE [LARGE SCALE GENOMIC DNA]</scope>
    <source>
        <strain evidence="3">JCM 17924</strain>
    </source>
</reference>
<evidence type="ECO:0000256" key="1">
    <source>
        <dbReference type="SAM" id="Phobius"/>
    </source>
</evidence>
<comment type="caution">
    <text evidence="2">The sequence shown here is derived from an EMBL/GenBank/DDBJ whole genome shotgun (WGS) entry which is preliminary data.</text>
</comment>
<dbReference type="RefSeq" id="WP_345227960.1">
    <property type="nucleotide sequence ID" value="NZ_BAABHA010000015.1"/>
</dbReference>
<feature type="transmembrane region" description="Helical" evidence="1">
    <location>
        <begin position="6"/>
        <end position="24"/>
    </location>
</feature>
<sequence>MHEFFKGAYYLGIGVFFIMELAIARNAGKYNRVLKTEITKDAEWADRPEDERNKLMLGCFGLVYLVWVLLGLTSYNYMVFTGLVAIMVGAMLIPKAVRFTWGYRIIDGLVSAALLLFAILNTYHLHIEVTPAMVLAWFK</sequence>
<gene>
    <name evidence="2" type="ORF">GCM10023186_44940</name>
</gene>
<keyword evidence="1" id="KW-0472">Membrane</keyword>
<feature type="transmembrane region" description="Helical" evidence="1">
    <location>
        <begin position="109"/>
        <end position="127"/>
    </location>
</feature>
<keyword evidence="1" id="KW-1133">Transmembrane helix</keyword>
<dbReference type="EMBL" id="BAABHA010000015">
    <property type="protein sequence ID" value="GAA4393407.1"/>
    <property type="molecule type" value="Genomic_DNA"/>
</dbReference>
<name>A0ABP8JNX7_9BACT</name>
<accession>A0ABP8JNX7</accession>
<evidence type="ECO:0008006" key="4">
    <source>
        <dbReference type="Google" id="ProtNLM"/>
    </source>
</evidence>
<organism evidence="2 3">
    <name type="scientific">Hymenobacter koreensis</name>
    <dbReference type="NCBI Taxonomy" id="1084523"/>
    <lineage>
        <taxon>Bacteria</taxon>
        <taxon>Pseudomonadati</taxon>
        <taxon>Bacteroidota</taxon>
        <taxon>Cytophagia</taxon>
        <taxon>Cytophagales</taxon>
        <taxon>Hymenobacteraceae</taxon>
        <taxon>Hymenobacter</taxon>
    </lineage>
</organism>
<dbReference type="Proteomes" id="UP001500454">
    <property type="component" value="Unassembled WGS sequence"/>
</dbReference>
<evidence type="ECO:0000313" key="2">
    <source>
        <dbReference type="EMBL" id="GAA4393407.1"/>
    </source>
</evidence>